<accession>A0ABQ5BFP5</accession>
<dbReference type="Proteomes" id="UP001151760">
    <property type="component" value="Unassembled WGS sequence"/>
</dbReference>
<name>A0ABQ5BFP5_9ASTR</name>
<reference evidence="1" key="2">
    <citation type="submission" date="2022-01" db="EMBL/GenBank/DDBJ databases">
        <authorList>
            <person name="Yamashiro T."/>
            <person name="Shiraishi A."/>
            <person name="Satake H."/>
            <person name="Nakayama K."/>
        </authorList>
    </citation>
    <scope>NUCLEOTIDE SEQUENCE</scope>
</reference>
<reference evidence="1" key="1">
    <citation type="journal article" date="2022" name="Int. J. Mol. Sci.">
        <title>Draft Genome of Tanacetum Coccineum: Genomic Comparison of Closely Related Tanacetum-Family Plants.</title>
        <authorList>
            <person name="Yamashiro T."/>
            <person name="Shiraishi A."/>
            <person name="Nakayama K."/>
            <person name="Satake H."/>
        </authorList>
    </citation>
    <scope>NUCLEOTIDE SEQUENCE</scope>
</reference>
<gene>
    <name evidence="1" type="ORF">Tco_0860508</name>
</gene>
<keyword evidence="2" id="KW-1185">Reference proteome</keyword>
<proteinExistence type="predicted"/>
<evidence type="ECO:0000313" key="2">
    <source>
        <dbReference type="Proteomes" id="UP001151760"/>
    </source>
</evidence>
<comment type="caution">
    <text evidence="1">The sequence shown here is derived from an EMBL/GenBank/DDBJ whole genome shotgun (WGS) entry which is preliminary data.</text>
</comment>
<evidence type="ECO:0000313" key="1">
    <source>
        <dbReference type="EMBL" id="GJT13466.1"/>
    </source>
</evidence>
<protein>
    <submittedName>
        <fullName evidence="1">Uncharacterized protein</fullName>
    </submittedName>
</protein>
<organism evidence="1 2">
    <name type="scientific">Tanacetum coccineum</name>
    <dbReference type="NCBI Taxonomy" id="301880"/>
    <lineage>
        <taxon>Eukaryota</taxon>
        <taxon>Viridiplantae</taxon>
        <taxon>Streptophyta</taxon>
        <taxon>Embryophyta</taxon>
        <taxon>Tracheophyta</taxon>
        <taxon>Spermatophyta</taxon>
        <taxon>Magnoliopsida</taxon>
        <taxon>eudicotyledons</taxon>
        <taxon>Gunneridae</taxon>
        <taxon>Pentapetalae</taxon>
        <taxon>asterids</taxon>
        <taxon>campanulids</taxon>
        <taxon>Asterales</taxon>
        <taxon>Asteraceae</taxon>
        <taxon>Asteroideae</taxon>
        <taxon>Anthemideae</taxon>
        <taxon>Anthemidinae</taxon>
        <taxon>Tanacetum</taxon>
    </lineage>
</organism>
<sequence>MHTLHPVTSLVGTNSFSSLVTTVIPPFFGIQFVLGLTKEYHGLVDSIQRSRSFSTSFLKNHGSLDYHFSVVGRATLFYLLKMHIRDEVFEHEGMWVMKLTSAGMRHHHSLYMYPEYNSSAHKAGGRDMALSLFRDLVWIKNLRSVGKHFFKDKYCVPLISSLTGTSFLSRQLVDTSLIHIESRMVTYRSAIDDNEHWKDFLRHLQTFFASLTSSMIVYHLYKCYSSNCAFAQYHGSAGSASEKALSSKQEPFGFRVHVNASQAEQLELSILQKFNTLFLSITLCYSRALWLNYSWASSFFFPITTLACLVLAKRIQPLLPLIFSILQYSRAELSVGEEDLLTREVPSLKNSSYKGPKRRSNSCCDGTVVSAEL</sequence>
<dbReference type="EMBL" id="BQNB010013232">
    <property type="protein sequence ID" value="GJT13466.1"/>
    <property type="molecule type" value="Genomic_DNA"/>
</dbReference>